<evidence type="ECO:0000313" key="3">
    <source>
        <dbReference type="Proteomes" id="UP001476282"/>
    </source>
</evidence>
<name>A0ABP9ULP0_9BACT</name>
<proteinExistence type="predicted"/>
<evidence type="ECO:0000256" key="1">
    <source>
        <dbReference type="SAM" id="MobiDB-lite"/>
    </source>
</evidence>
<feature type="region of interest" description="Disordered" evidence="1">
    <location>
        <begin position="43"/>
        <end position="198"/>
    </location>
</feature>
<dbReference type="EMBL" id="BAABRI010000002">
    <property type="protein sequence ID" value="GAA5481261.1"/>
    <property type="molecule type" value="Genomic_DNA"/>
</dbReference>
<feature type="compositionally biased region" description="Basic and acidic residues" evidence="1">
    <location>
        <begin position="161"/>
        <end position="171"/>
    </location>
</feature>
<evidence type="ECO:0000313" key="2">
    <source>
        <dbReference type="EMBL" id="GAA5481261.1"/>
    </source>
</evidence>
<gene>
    <name evidence="2" type="ORF">Hsar01_00468</name>
</gene>
<reference evidence="2 3" key="1">
    <citation type="submission" date="2024-02" db="EMBL/GenBank/DDBJ databases">
        <title>Haloferula sargassicola NBRC 104335.</title>
        <authorList>
            <person name="Ichikawa N."/>
            <person name="Katano-Makiyama Y."/>
            <person name="Hidaka K."/>
        </authorList>
    </citation>
    <scope>NUCLEOTIDE SEQUENCE [LARGE SCALE GENOMIC DNA]</scope>
    <source>
        <strain evidence="2 3">NBRC 104335</strain>
    </source>
</reference>
<dbReference type="Proteomes" id="UP001476282">
    <property type="component" value="Unassembled WGS sequence"/>
</dbReference>
<keyword evidence="3" id="KW-1185">Reference proteome</keyword>
<sequence>MLWRSRKTAHRGGGGIGAAGIDRRAGSLQLWLVGGLLRVPRSSAARCSSPAHRAQRCGGLRAADPHEARSPTLPGGRCPPPPQLGRSLQLACSPSPALRGTPRCRSPSGAPAHPARRSMPAAPQLGRSLQLPCSPNPALRGTPRCRSREARLTHLPGGRCRRPDADRESHAADLCPSGSAASIPPQWSLSPSFPNPSG</sequence>
<feature type="compositionally biased region" description="Low complexity" evidence="1">
    <location>
        <begin position="43"/>
        <end position="52"/>
    </location>
</feature>
<comment type="caution">
    <text evidence="2">The sequence shown here is derived from an EMBL/GenBank/DDBJ whole genome shotgun (WGS) entry which is preliminary data.</text>
</comment>
<protein>
    <submittedName>
        <fullName evidence="2">Uncharacterized protein</fullName>
    </submittedName>
</protein>
<organism evidence="2 3">
    <name type="scientific">Haloferula sargassicola</name>
    <dbReference type="NCBI Taxonomy" id="490096"/>
    <lineage>
        <taxon>Bacteria</taxon>
        <taxon>Pseudomonadati</taxon>
        <taxon>Verrucomicrobiota</taxon>
        <taxon>Verrucomicrobiia</taxon>
        <taxon>Verrucomicrobiales</taxon>
        <taxon>Verrucomicrobiaceae</taxon>
        <taxon>Haloferula</taxon>
    </lineage>
</organism>
<accession>A0ABP9ULP0</accession>